<proteinExistence type="predicted"/>
<evidence type="ECO:0000313" key="2">
    <source>
        <dbReference type="EMBL" id="CAK7940941.1"/>
    </source>
</evidence>
<evidence type="ECO:0000313" key="3">
    <source>
        <dbReference type="Proteomes" id="UP001162060"/>
    </source>
</evidence>
<organism evidence="2 3">
    <name type="scientific">Peronospora matthiolae</name>
    <dbReference type="NCBI Taxonomy" id="2874970"/>
    <lineage>
        <taxon>Eukaryota</taxon>
        <taxon>Sar</taxon>
        <taxon>Stramenopiles</taxon>
        <taxon>Oomycota</taxon>
        <taxon>Peronosporomycetes</taxon>
        <taxon>Peronosporales</taxon>
        <taxon>Peronosporaceae</taxon>
        <taxon>Peronospora</taxon>
    </lineage>
</organism>
<protein>
    <recommendedName>
        <fullName evidence="4">Polyketide synthase</fullName>
    </recommendedName>
</protein>
<sequence>MPRALVVTADLETPAPVTAPAGSNERELKSLLWLRPRTSRDLTFQLAS</sequence>
<evidence type="ECO:0000256" key="1">
    <source>
        <dbReference type="SAM" id="MobiDB-lite"/>
    </source>
</evidence>
<feature type="region of interest" description="Disordered" evidence="1">
    <location>
        <begin position="1"/>
        <end position="22"/>
    </location>
</feature>
<comment type="caution">
    <text evidence="2">The sequence shown here is derived from an EMBL/GenBank/DDBJ whole genome shotgun (WGS) entry which is preliminary data.</text>
</comment>
<gene>
    <name evidence="2" type="ORF">PM001_LOCUS26091</name>
</gene>
<name>A0AAV1V223_9STRA</name>
<dbReference type="EMBL" id="CAKLBY020000259">
    <property type="protein sequence ID" value="CAK7940941.1"/>
    <property type="molecule type" value="Genomic_DNA"/>
</dbReference>
<evidence type="ECO:0008006" key="4">
    <source>
        <dbReference type="Google" id="ProtNLM"/>
    </source>
</evidence>
<dbReference type="AlphaFoldDB" id="A0AAV1V223"/>
<dbReference type="Proteomes" id="UP001162060">
    <property type="component" value="Unassembled WGS sequence"/>
</dbReference>
<accession>A0AAV1V223</accession>
<reference evidence="2" key="1">
    <citation type="submission" date="2024-01" db="EMBL/GenBank/DDBJ databases">
        <authorList>
            <person name="Webb A."/>
        </authorList>
    </citation>
    <scope>NUCLEOTIDE SEQUENCE</scope>
    <source>
        <strain evidence="2">Pm1</strain>
    </source>
</reference>